<dbReference type="SUPFAM" id="SSF47384">
    <property type="entry name" value="Homodimeric domain of signal transducing histidine kinase"/>
    <property type="match status" value="1"/>
</dbReference>
<evidence type="ECO:0000256" key="8">
    <source>
        <dbReference type="ARBA" id="ARBA00022777"/>
    </source>
</evidence>
<keyword evidence="7" id="KW-0812">Transmembrane</keyword>
<evidence type="ECO:0000256" key="6">
    <source>
        <dbReference type="ARBA" id="ARBA00022679"/>
    </source>
</evidence>
<evidence type="ECO:0000256" key="2">
    <source>
        <dbReference type="ARBA" id="ARBA00004651"/>
    </source>
</evidence>
<dbReference type="CDD" id="cd00082">
    <property type="entry name" value="HisKA"/>
    <property type="match status" value="1"/>
</dbReference>
<dbReference type="CDD" id="cd00075">
    <property type="entry name" value="HATPase"/>
    <property type="match status" value="1"/>
</dbReference>
<dbReference type="EMBL" id="BAABZQ010000001">
    <property type="protein sequence ID" value="GAA6498853.1"/>
    <property type="molecule type" value="Genomic_DNA"/>
</dbReference>
<evidence type="ECO:0000256" key="1">
    <source>
        <dbReference type="ARBA" id="ARBA00000085"/>
    </source>
</evidence>
<dbReference type="InterPro" id="IPR036890">
    <property type="entry name" value="HATPase_C_sf"/>
</dbReference>
<accession>A0ABQ0BQP1</accession>
<keyword evidence="14" id="KW-1185">Reference proteome</keyword>
<dbReference type="Gene3D" id="1.10.287.130">
    <property type="match status" value="1"/>
</dbReference>
<evidence type="ECO:0000256" key="7">
    <source>
        <dbReference type="ARBA" id="ARBA00022692"/>
    </source>
</evidence>
<evidence type="ECO:0000256" key="9">
    <source>
        <dbReference type="ARBA" id="ARBA00022989"/>
    </source>
</evidence>
<keyword evidence="9" id="KW-1133">Transmembrane helix</keyword>
<sequence length="302" mass="34769">MTGILAVFCAVMGGLAVLYRKKYKNLYQTIDTMLEEVLSERKITQSALREGEKSALAGKMLRLQEKLDLEISHAQMEKEQVKSLISNMSHQLKTPLANVVMYEEILEAGVEEAETQREFQRRLKEQTRKLDWILQSLFKMVKLEQGVLSFEAENLGIKDTIRNAVSGVYEKAEKKGMEICTESFEDRYLYHNRPWTAEAIENILENAVKYSPENSKIRITLEGFEMYTRIGIQDQGMGIPKKEQSRIFHRFYRGKNAENFEGSGIGLYLTRLILEMEKGYITVESAPGKGSTFFLYLQNCKN</sequence>
<dbReference type="InterPro" id="IPR050351">
    <property type="entry name" value="BphY/WalK/GraS-like"/>
</dbReference>
<evidence type="ECO:0000256" key="4">
    <source>
        <dbReference type="ARBA" id="ARBA00022475"/>
    </source>
</evidence>
<reference evidence="13 14" key="1">
    <citation type="submission" date="2024-04" db="EMBL/GenBank/DDBJ databases">
        <title>Defined microbial consortia suppress multidrug-resistant proinflammatory Enterobacteriaceae via ecological control.</title>
        <authorList>
            <person name="Furuichi M."/>
            <person name="Kawaguchi T."/>
            <person name="Pust M."/>
            <person name="Yasuma K."/>
            <person name="Plichta D."/>
            <person name="Hasegawa N."/>
            <person name="Ohya T."/>
            <person name="Bhattarai S."/>
            <person name="Sasajima S."/>
            <person name="Aoto Y."/>
            <person name="Tuganbaev T."/>
            <person name="Yaginuma M."/>
            <person name="Ueda M."/>
            <person name="Okahashi N."/>
            <person name="Amafuji K."/>
            <person name="Kiridooshi Y."/>
            <person name="Sugita K."/>
            <person name="Strazar M."/>
            <person name="Skelly A."/>
            <person name="Suda W."/>
            <person name="Hattori M."/>
            <person name="Nakamoto N."/>
            <person name="Caballero S."/>
            <person name="Norman J."/>
            <person name="Olle B."/>
            <person name="Tanoue T."/>
            <person name="Arita M."/>
            <person name="Bucci V."/>
            <person name="Atarashi K."/>
            <person name="Xavier R."/>
            <person name="Honda K."/>
        </authorList>
    </citation>
    <scope>NUCLEOTIDE SEQUENCE [LARGE SCALE GENOMIC DNA]</scope>
    <source>
        <strain evidence="14">k34-0107-D12</strain>
    </source>
</reference>
<evidence type="ECO:0000313" key="14">
    <source>
        <dbReference type="Proteomes" id="UP001600941"/>
    </source>
</evidence>
<dbReference type="Pfam" id="PF02518">
    <property type="entry name" value="HATPase_c"/>
    <property type="match status" value="1"/>
</dbReference>
<dbReference type="InterPro" id="IPR005467">
    <property type="entry name" value="His_kinase_dom"/>
</dbReference>
<dbReference type="Gene3D" id="3.30.565.10">
    <property type="entry name" value="Histidine kinase-like ATPase, C-terminal domain"/>
    <property type="match status" value="1"/>
</dbReference>
<proteinExistence type="predicted"/>
<dbReference type="InterPro" id="IPR004358">
    <property type="entry name" value="Sig_transdc_His_kin-like_C"/>
</dbReference>
<dbReference type="Pfam" id="PF00512">
    <property type="entry name" value="HisKA"/>
    <property type="match status" value="1"/>
</dbReference>
<evidence type="ECO:0000256" key="5">
    <source>
        <dbReference type="ARBA" id="ARBA00022553"/>
    </source>
</evidence>
<feature type="domain" description="Histidine kinase" evidence="12">
    <location>
        <begin position="87"/>
        <end position="301"/>
    </location>
</feature>
<comment type="subcellular location">
    <subcellularLocation>
        <location evidence="2">Cell membrane</location>
        <topology evidence="2">Multi-pass membrane protein</topology>
    </subcellularLocation>
</comment>
<name>A0ABQ0BQP1_9FIRM</name>
<keyword evidence="5" id="KW-0597">Phosphoprotein</keyword>
<evidence type="ECO:0000256" key="11">
    <source>
        <dbReference type="ARBA" id="ARBA00023136"/>
    </source>
</evidence>
<dbReference type="Proteomes" id="UP001600941">
    <property type="component" value="Unassembled WGS sequence"/>
</dbReference>
<protein>
    <recommendedName>
        <fullName evidence="3">histidine kinase</fullName>
        <ecNumber evidence="3">2.7.13.3</ecNumber>
    </recommendedName>
</protein>
<dbReference type="SUPFAM" id="SSF55874">
    <property type="entry name" value="ATPase domain of HSP90 chaperone/DNA topoisomerase II/histidine kinase"/>
    <property type="match status" value="1"/>
</dbReference>
<keyword evidence="8 13" id="KW-0418">Kinase</keyword>
<keyword evidence="4" id="KW-1003">Cell membrane</keyword>
<dbReference type="PANTHER" id="PTHR45453:SF2">
    <property type="entry name" value="HISTIDINE KINASE"/>
    <property type="match status" value="1"/>
</dbReference>
<keyword evidence="10" id="KW-0902">Two-component regulatory system</keyword>
<dbReference type="PROSITE" id="PS50109">
    <property type="entry name" value="HIS_KIN"/>
    <property type="match status" value="1"/>
</dbReference>
<evidence type="ECO:0000256" key="10">
    <source>
        <dbReference type="ARBA" id="ARBA00023012"/>
    </source>
</evidence>
<dbReference type="PANTHER" id="PTHR45453">
    <property type="entry name" value="PHOSPHATE REGULON SENSOR PROTEIN PHOR"/>
    <property type="match status" value="1"/>
</dbReference>
<evidence type="ECO:0000256" key="3">
    <source>
        <dbReference type="ARBA" id="ARBA00012438"/>
    </source>
</evidence>
<dbReference type="SMART" id="SM00387">
    <property type="entry name" value="HATPase_c"/>
    <property type="match status" value="1"/>
</dbReference>
<dbReference type="PRINTS" id="PR00344">
    <property type="entry name" value="BCTRLSENSOR"/>
</dbReference>
<gene>
    <name evidence="13" type="ORF">K340107D12_16690</name>
</gene>
<dbReference type="GO" id="GO:0016301">
    <property type="term" value="F:kinase activity"/>
    <property type="evidence" value="ECO:0007669"/>
    <property type="project" value="UniProtKB-KW"/>
</dbReference>
<keyword evidence="11" id="KW-0472">Membrane</keyword>
<dbReference type="InterPro" id="IPR036097">
    <property type="entry name" value="HisK_dim/P_sf"/>
</dbReference>
<comment type="caution">
    <text evidence="13">The sequence shown here is derived from an EMBL/GenBank/DDBJ whole genome shotgun (WGS) entry which is preliminary data.</text>
</comment>
<keyword evidence="6" id="KW-0808">Transferase</keyword>
<evidence type="ECO:0000259" key="12">
    <source>
        <dbReference type="PROSITE" id="PS50109"/>
    </source>
</evidence>
<organism evidence="13 14">
    <name type="scientific">Blautia parvula</name>
    <dbReference type="NCBI Taxonomy" id="2877527"/>
    <lineage>
        <taxon>Bacteria</taxon>
        <taxon>Bacillati</taxon>
        <taxon>Bacillota</taxon>
        <taxon>Clostridia</taxon>
        <taxon>Lachnospirales</taxon>
        <taxon>Lachnospiraceae</taxon>
        <taxon>Blautia</taxon>
    </lineage>
</organism>
<dbReference type="InterPro" id="IPR003661">
    <property type="entry name" value="HisK_dim/P_dom"/>
</dbReference>
<dbReference type="EC" id="2.7.13.3" evidence="3"/>
<comment type="catalytic activity">
    <reaction evidence="1">
        <text>ATP + protein L-histidine = ADP + protein N-phospho-L-histidine.</text>
        <dbReference type="EC" id="2.7.13.3"/>
    </reaction>
</comment>
<dbReference type="SMART" id="SM00388">
    <property type="entry name" value="HisKA"/>
    <property type="match status" value="1"/>
</dbReference>
<evidence type="ECO:0000313" key="13">
    <source>
        <dbReference type="EMBL" id="GAA6498853.1"/>
    </source>
</evidence>
<dbReference type="RefSeq" id="WP_103731031.1">
    <property type="nucleotide sequence ID" value="NZ_AP031413.1"/>
</dbReference>
<dbReference type="InterPro" id="IPR003594">
    <property type="entry name" value="HATPase_dom"/>
</dbReference>